<accession>A0A0K1R1V8</accession>
<protein>
    <submittedName>
        <fullName evidence="14 16">Glycoprotein M</fullName>
    </submittedName>
</protein>
<dbReference type="EMBL" id="KT008627">
    <property type="protein sequence ID" value="AKV40681.1"/>
    <property type="molecule type" value="Genomic_DNA"/>
</dbReference>
<evidence type="ECO:0000313" key="15">
    <source>
        <dbReference type="EMBL" id="AIU39394.1"/>
    </source>
</evidence>
<keyword evidence="8 13" id="KW-1133">Transmembrane helix</keyword>
<keyword evidence="18" id="KW-1185">Reference proteome</keyword>
<evidence type="ECO:0000256" key="3">
    <source>
        <dbReference type="ARBA" id="ARBA00022692"/>
    </source>
</evidence>
<keyword evidence="6" id="KW-1043">Host membrane</keyword>
<gene>
    <name evidence="16" type="primary">ORF34</name>
    <name evidence="14" type="synonym">UL10</name>
</gene>
<evidence type="ECO:0000313" key="16">
    <source>
        <dbReference type="EMBL" id="AKV40681.1"/>
    </source>
</evidence>
<keyword evidence="9" id="KW-1039">Host endosome</keyword>
<reference evidence="18 19" key="1">
    <citation type="journal article" date="2015" name="J. Virol.">
        <title>The Genome of a Tortoise Herpesvirus (Testudinid Herpesvirus 3) Has a Novel Structure and Contains a Large Region That Is Not Required for Replication In Vitro or Virulence In Vivo.</title>
        <authorList>
            <person name="Gandar F."/>
            <person name="Wilkie G.S."/>
            <person name="Gatherer D."/>
            <person name="Kerr K."/>
            <person name="Marlier D."/>
            <person name="Diez M."/>
            <person name="Marschang R.E."/>
            <person name="Mast J."/>
            <person name="Dewals B.G."/>
            <person name="Davison A.J."/>
            <person name="Vanderplasschen A.F."/>
        </authorList>
    </citation>
    <scope>NUCLEOTIDE SEQUENCE [LARGE SCALE GENOMIC DNA]</scope>
    <source>
        <strain evidence="14 18">1976</strain>
        <strain evidence="15 19">4295/7R</strain>
    </source>
</reference>
<keyword evidence="2" id="KW-1048">Host nucleus</keyword>
<evidence type="ECO:0000313" key="14">
    <source>
        <dbReference type="EMBL" id="AIU39284.1"/>
    </source>
</evidence>
<evidence type="ECO:0000313" key="18">
    <source>
        <dbReference type="Proteomes" id="UP000208106"/>
    </source>
</evidence>
<evidence type="ECO:0000256" key="4">
    <source>
        <dbReference type="ARBA" id="ARBA00022812"/>
    </source>
</evidence>
<evidence type="ECO:0000256" key="12">
    <source>
        <dbReference type="ARBA" id="ARBA00023180"/>
    </source>
</evidence>
<evidence type="ECO:0000256" key="9">
    <source>
        <dbReference type="ARBA" id="ARBA00023046"/>
    </source>
</evidence>
<feature type="transmembrane region" description="Helical" evidence="13">
    <location>
        <begin position="305"/>
        <end position="326"/>
    </location>
</feature>
<keyword evidence="7 14" id="KW-0261">Viral envelope protein</keyword>
<dbReference type="HAMAP" id="MF_04035">
    <property type="entry name" value="HSV_GM"/>
    <property type="match status" value="1"/>
</dbReference>
<dbReference type="EMBL" id="KM924293">
    <property type="protein sequence ID" value="AIU39394.1"/>
    <property type="molecule type" value="Genomic_DNA"/>
</dbReference>
<evidence type="ECO:0000256" key="11">
    <source>
        <dbReference type="ARBA" id="ARBA00023157"/>
    </source>
</evidence>
<evidence type="ECO:0000256" key="1">
    <source>
        <dbReference type="ARBA" id="ARBA00003017"/>
    </source>
</evidence>
<keyword evidence="4" id="KW-1040">Host Golgi apparatus</keyword>
<keyword evidence="12" id="KW-0325">Glycoprotein</keyword>
<keyword evidence="11" id="KW-1015">Disulfide bond</keyword>
<dbReference type="Proteomes" id="UP000100290">
    <property type="component" value="Segment"/>
</dbReference>
<evidence type="ECO:0000256" key="7">
    <source>
        <dbReference type="ARBA" id="ARBA00022879"/>
    </source>
</evidence>
<dbReference type="OrthoDB" id="7915at10239"/>
<name>A0A0K1R1V8_9ALPH</name>
<comment type="function">
    <text evidence="1">Envelope glycoprotein important for virion assembly and egress. Plays a role in the correct incorporation of gH-gL into virion membrane. Directs the glycoprotein N (gN) to the host trans-Golgi network.</text>
</comment>
<evidence type="ECO:0000256" key="8">
    <source>
        <dbReference type="ARBA" id="ARBA00022989"/>
    </source>
</evidence>
<proteinExistence type="inferred from homology"/>
<sequence>MGMSNVNRMTWRLWSLQSSASLLSLVILSVLAIAAAFDGLGYPCYYAILVDYTTLNVSNYGSWEPAITPVLFLERLEMAFYVYATVVLLMAFGIYLLIGVILVGRLDVIDIKKFTRLVASNHLVFVLGFMFWAFGVFINLLAFKTIVLAAAFHTIYYGLLILFVIYSTTRGVSPNMYHTSNAMVKQPHKQLYNLVVYGKGVVINCLHICFALSTLMQCLLIELVIGNNFRLKIADVISIGIGLFCTLVVIFMLVSEIVLVRYVSGTIGIPLGAILASILIGIPTLRYETKFSYIINGETKRLNQLVSGLLGAVAVLAVILVIVRFIRLVITNRRDNTSVYRKSKQLKAKMERLQRKKAPLPSLPTNDNIPLLEVGENEEDIYDVIDSDRESTDEESVIYENVNPTYVTFLRP</sequence>
<evidence type="ECO:0000256" key="2">
    <source>
        <dbReference type="ARBA" id="ARBA00022562"/>
    </source>
</evidence>
<dbReference type="Proteomes" id="UP000240599">
    <property type="component" value="Segment"/>
</dbReference>
<evidence type="ECO:0000256" key="6">
    <source>
        <dbReference type="ARBA" id="ARBA00022870"/>
    </source>
</evidence>
<dbReference type="InterPro" id="IPR000785">
    <property type="entry name" value="Herpes_glycop_M"/>
</dbReference>
<keyword evidence="5" id="KW-0946">Virion</keyword>
<dbReference type="Proteomes" id="UP000208106">
    <property type="component" value="Segment"/>
</dbReference>
<feature type="transmembrane region" description="Helical" evidence="13">
    <location>
        <begin position="155"/>
        <end position="173"/>
    </location>
</feature>
<dbReference type="GO" id="GO:0019031">
    <property type="term" value="C:viral envelope"/>
    <property type="evidence" value="ECO:0007669"/>
    <property type="project" value="UniProtKB-KW"/>
</dbReference>
<dbReference type="KEGG" id="vg:26122601"/>
<evidence type="ECO:0000313" key="19">
    <source>
        <dbReference type="Proteomes" id="UP000240599"/>
    </source>
</evidence>
<dbReference type="Pfam" id="PF01528">
    <property type="entry name" value="Herpes_glycop"/>
    <property type="match status" value="1"/>
</dbReference>
<evidence type="ECO:0000256" key="10">
    <source>
        <dbReference type="ARBA" id="ARBA00023136"/>
    </source>
</evidence>
<dbReference type="EMBL" id="KM924292">
    <property type="protein sequence ID" value="AIU39284.1"/>
    <property type="molecule type" value="Genomic_DNA"/>
</dbReference>
<feature type="transmembrane region" description="Helical" evidence="13">
    <location>
        <begin position="194"/>
        <end position="216"/>
    </location>
</feature>
<dbReference type="PRINTS" id="PR00333">
    <property type="entry name" value="HSVINTEGRLMP"/>
</dbReference>
<evidence type="ECO:0000256" key="5">
    <source>
        <dbReference type="ARBA" id="ARBA00022844"/>
    </source>
</evidence>
<feature type="transmembrane region" description="Helical" evidence="13">
    <location>
        <begin position="123"/>
        <end position="143"/>
    </location>
</feature>
<keyword evidence="10 13" id="KW-0472">Membrane</keyword>
<organism evidence="16 17">
    <name type="scientific">Testudinid alphaherpesvirus 3</name>
    <dbReference type="NCBI Taxonomy" id="2560801"/>
    <lineage>
        <taxon>Viruses</taxon>
        <taxon>Duplodnaviria</taxon>
        <taxon>Heunggongvirae</taxon>
        <taxon>Peploviricota</taxon>
        <taxon>Herviviricetes</taxon>
        <taxon>Herpesvirales</taxon>
        <taxon>Orthoherpesviridae</taxon>
        <taxon>Alphaherpesvirinae</taxon>
        <taxon>Scutavirus</taxon>
        <taxon>Scutavirus testudinidalpha3</taxon>
    </lineage>
</organism>
<feature type="transmembrane region" description="Helical" evidence="13">
    <location>
        <begin position="267"/>
        <end position="285"/>
    </location>
</feature>
<evidence type="ECO:0000313" key="17">
    <source>
        <dbReference type="Proteomes" id="UP000100290"/>
    </source>
</evidence>
<keyword evidence="3 13" id="KW-0812">Transmembrane</keyword>
<feature type="transmembrane region" description="Helical" evidence="13">
    <location>
        <begin position="80"/>
        <end position="103"/>
    </location>
</feature>
<evidence type="ECO:0000256" key="13">
    <source>
        <dbReference type="SAM" id="Phobius"/>
    </source>
</evidence>
<feature type="transmembrane region" description="Helical" evidence="13">
    <location>
        <begin position="236"/>
        <end position="260"/>
    </location>
</feature>
<reference evidence="16 17" key="2">
    <citation type="journal article" date="2015" name="PLoS ONE">
        <title>A Genomic Approach to Unravel Host-Pathogen Interaction in Chelonians: The Example of Testudinid Herpesvirus 3.</title>
        <authorList>
            <person name="Origgi F.C."/>
            <person name="Tecilla M."/>
            <person name="Pilo P."/>
            <person name="Aloisio F."/>
            <person name="Otten P."/>
            <person name="Aguilar-Bultet L."/>
            <person name="Sattler U."/>
            <person name="Roccabianca P."/>
            <person name="Romero C.H."/>
            <person name="Bloom D.C."/>
            <person name="Jacobson E.R."/>
        </authorList>
    </citation>
    <scope>NUCLEOTIDE SEQUENCE [LARGE SCALE GENOMIC DNA]</scope>
    <source>
        <strain evidence="16">US1976/98</strain>
    </source>
</reference>